<evidence type="ECO:0000313" key="2">
    <source>
        <dbReference type="EMBL" id="MBC2605277.1"/>
    </source>
</evidence>
<proteinExistence type="predicted"/>
<feature type="domain" description="AAA" evidence="1">
    <location>
        <begin position="3"/>
        <end position="189"/>
    </location>
</feature>
<name>A0A7X1B466_9BACT</name>
<dbReference type="InterPro" id="IPR025669">
    <property type="entry name" value="AAA_dom"/>
</dbReference>
<dbReference type="CDD" id="cd02042">
    <property type="entry name" value="ParAB_family"/>
    <property type="match status" value="1"/>
</dbReference>
<accession>A0A7X1B466</accession>
<dbReference type="AlphaFoldDB" id="A0A7X1B466"/>
<reference evidence="2 3" key="1">
    <citation type="submission" date="2020-07" db="EMBL/GenBank/DDBJ databases">
        <authorList>
            <person name="Feng X."/>
        </authorList>
    </citation>
    <scope>NUCLEOTIDE SEQUENCE [LARGE SCALE GENOMIC DNA]</scope>
    <source>
        <strain evidence="2 3">JCM23202</strain>
    </source>
</reference>
<evidence type="ECO:0000313" key="3">
    <source>
        <dbReference type="Proteomes" id="UP000526501"/>
    </source>
</evidence>
<comment type="caution">
    <text evidence="2">The sequence shown here is derived from an EMBL/GenBank/DDBJ whole genome shotgun (WGS) entry which is preliminary data.</text>
</comment>
<dbReference type="PANTHER" id="PTHR13696:SF52">
    <property type="entry name" value="PARA FAMILY PROTEIN CT_582"/>
    <property type="match status" value="1"/>
</dbReference>
<dbReference type="Gene3D" id="3.40.50.300">
    <property type="entry name" value="P-loop containing nucleotide triphosphate hydrolases"/>
    <property type="match status" value="1"/>
</dbReference>
<dbReference type="PANTHER" id="PTHR13696">
    <property type="entry name" value="P-LOOP CONTAINING NUCLEOSIDE TRIPHOSPHATE HYDROLASE"/>
    <property type="match status" value="1"/>
</dbReference>
<protein>
    <submittedName>
        <fullName evidence="2">AAA family ATPase</fullName>
    </submittedName>
</protein>
<dbReference type="RefSeq" id="WP_185659161.1">
    <property type="nucleotide sequence ID" value="NZ_CAWPOO010000006.1"/>
</dbReference>
<dbReference type="Proteomes" id="UP000526501">
    <property type="component" value="Unassembled WGS sequence"/>
</dbReference>
<organism evidence="2 3">
    <name type="scientific">Pelagicoccus albus</name>
    <dbReference type="NCBI Taxonomy" id="415222"/>
    <lineage>
        <taxon>Bacteria</taxon>
        <taxon>Pseudomonadati</taxon>
        <taxon>Verrucomicrobiota</taxon>
        <taxon>Opitutia</taxon>
        <taxon>Puniceicoccales</taxon>
        <taxon>Pelagicoccaceae</taxon>
        <taxon>Pelagicoccus</taxon>
    </lineage>
</organism>
<dbReference type="SUPFAM" id="SSF52540">
    <property type="entry name" value="P-loop containing nucleoside triphosphate hydrolases"/>
    <property type="match status" value="1"/>
</dbReference>
<keyword evidence="3" id="KW-1185">Reference proteome</keyword>
<sequence length="305" mass="34368">MAQKISFLNIKGGVGKTSLLVNMGACLAYMGRRVLVVDFDAQSNASIWLMRLDRWNSLNKSPEKFLLNLFKDPQSKISDCIQKSPIRDSEGDEMLTRLDLCPASFSLMDLEHEVPQIPGKPFYVRFHEALKEIEDDYDFILFDCPPNFFYTTQCALFSSDHVLVPSNPDALSIIGFHLLVDKLARFKSDTATERKELDAPIPEIIGIALNAVKPGTKIHVPLERFNSQIDRFKTQGKVSEKTHIYPDLVRHSVTVGRAVMLGIPTVLMSKQDASINLAEDYIKLTKHLLVQLGDAEADEEENDEE</sequence>
<gene>
    <name evidence="2" type="ORF">H5P27_04390</name>
</gene>
<evidence type="ECO:0000259" key="1">
    <source>
        <dbReference type="Pfam" id="PF13614"/>
    </source>
</evidence>
<dbReference type="InterPro" id="IPR027417">
    <property type="entry name" value="P-loop_NTPase"/>
</dbReference>
<dbReference type="InterPro" id="IPR050678">
    <property type="entry name" value="DNA_Partitioning_ATPase"/>
</dbReference>
<dbReference type="EMBL" id="JACHVC010000006">
    <property type="protein sequence ID" value="MBC2605277.1"/>
    <property type="molecule type" value="Genomic_DNA"/>
</dbReference>
<dbReference type="Pfam" id="PF13614">
    <property type="entry name" value="AAA_31"/>
    <property type="match status" value="1"/>
</dbReference>